<dbReference type="EC" id="3.1.3.-" evidence="5"/>
<dbReference type="SFLD" id="SFLDG01135">
    <property type="entry name" value="C1.5.6:_HAD__Beta-PGM__Phospha"/>
    <property type="match status" value="1"/>
</dbReference>
<dbReference type="AlphaFoldDB" id="A0ABD6AZF0"/>
<organism evidence="5 6">
    <name type="scientific">Halomarina rubra</name>
    <dbReference type="NCBI Taxonomy" id="2071873"/>
    <lineage>
        <taxon>Archaea</taxon>
        <taxon>Methanobacteriati</taxon>
        <taxon>Methanobacteriota</taxon>
        <taxon>Stenosarchaea group</taxon>
        <taxon>Halobacteria</taxon>
        <taxon>Halobacteriales</taxon>
        <taxon>Natronomonadaceae</taxon>
        <taxon>Halomarina</taxon>
    </lineage>
</organism>
<comment type="caution">
    <text evidence="5">The sequence shown here is derived from an EMBL/GenBank/DDBJ whole genome shotgun (WGS) entry which is preliminary data.</text>
</comment>
<dbReference type="SFLD" id="SFLDG01129">
    <property type="entry name" value="C1.5:_HAD__Beta-PGM__Phosphata"/>
    <property type="match status" value="1"/>
</dbReference>
<evidence type="ECO:0000313" key="6">
    <source>
        <dbReference type="Proteomes" id="UP001597187"/>
    </source>
</evidence>
<name>A0ABD6AZF0_9EURY</name>
<dbReference type="SUPFAM" id="SSF56784">
    <property type="entry name" value="HAD-like"/>
    <property type="match status" value="1"/>
</dbReference>
<evidence type="ECO:0000256" key="1">
    <source>
        <dbReference type="ARBA" id="ARBA00001946"/>
    </source>
</evidence>
<dbReference type="GO" id="GO:0016787">
    <property type="term" value="F:hydrolase activity"/>
    <property type="evidence" value="ECO:0007669"/>
    <property type="project" value="UniProtKB-KW"/>
</dbReference>
<dbReference type="InterPro" id="IPR006439">
    <property type="entry name" value="HAD-SF_hydro_IA"/>
</dbReference>
<dbReference type="EMBL" id="JBHUDC010000008">
    <property type="protein sequence ID" value="MFD1514929.1"/>
    <property type="molecule type" value="Genomic_DNA"/>
</dbReference>
<evidence type="ECO:0000256" key="3">
    <source>
        <dbReference type="ARBA" id="ARBA00022801"/>
    </source>
</evidence>
<dbReference type="Gene3D" id="3.40.50.1000">
    <property type="entry name" value="HAD superfamily/HAD-like"/>
    <property type="match status" value="1"/>
</dbReference>
<evidence type="ECO:0000256" key="4">
    <source>
        <dbReference type="ARBA" id="ARBA00022842"/>
    </source>
</evidence>
<dbReference type="Proteomes" id="UP001597187">
    <property type="component" value="Unassembled WGS sequence"/>
</dbReference>
<dbReference type="SFLD" id="SFLDS00003">
    <property type="entry name" value="Haloacid_Dehalogenase"/>
    <property type="match status" value="1"/>
</dbReference>
<dbReference type="InterPro" id="IPR051400">
    <property type="entry name" value="HAD-like_hydrolase"/>
</dbReference>
<evidence type="ECO:0000313" key="5">
    <source>
        <dbReference type="EMBL" id="MFD1514929.1"/>
    </source>
</evidence>
<evidence type="ECO:0000256" key="2">
    <source>
        <dbReference type="ARBA" id="ARBA00007958"/>
    </source>
</evidence>
<reference evidence="5 6" key="1">
    <citation type="journal article" date="2019" name="Int. J. Syst. Evol. Microbiol.">
        <title>The Global Catalogue of Microorganisms (GCM) 10K type strain sequencing project: providing services to taxonomists for standard genome sequencing and annotation.</title>
        <authorList>
            <consortium name="The Broad Institute Genomics Platform"/>
            <consortium name="The Broad Institute Genome Sequencing Center for Infectious Disease"/>
            <person name="Wu L."/>
            <person name="Ma J."/>
        </authorList>
    </citation>
    <scope>NUCLEOTIDE SEQUENCE [LARGE SCALE GENOMIC DNA]</scope>
    <source>
        <strain evidence="5 6">CGMCC 1.12563</strain>
    </source>
</reference>
<protein>
    <submittedName>
        <fullName evidence="5">HAD family hydrolase</fullName>
        <ecNumber evidence="5">3.1.3.-</ecNumber>
    </submittedName>
</protein>
<dbReference type="NCBIfam" id="TIGR01509">
    <property type="entry name" value="HAD-SF-IA-v3"/>
    <property type="match status" value="1"/>
</dbReference>
<dbReference type="RefSeq" id="WP_250874856.1">
    <property type="nucleotide sequence ID" value="NZ_JALXFV010000008.1"/>
</dbReference>
<dbReference type="NCBIfam" id="TIGR01549">
    <property type="entry name" value="HAD-SF-IA-v1"/>
    <property type="match status" value="1"/>
</dbReference>
<keyword evidence="4" id="KW-0460">Magnesium</keyword>
<gene>
    <name evidence="5" type="ORF">ACFSBT_16740</name>
</gene>
<proteinExistence type="inferred from homology"/>
<comment type="similarity">
    <text evidence="2">Belongs to the HAD-like hydrolase superfamily.</text>
</comment>
<accession>A0ABD6AZF0</accession>
<dbReference type="PRINTS" id="PR00413">
    <property type="entry name" value="HADHALOGNASE"/>
</dbReference>
<sequence>MTRAGDAETGVGTVRAVLFDLDGTLCRYRRSPGEVLAVAFEREGVDPVFTVEAYREAFDRFAEDADRMADLRERCFAALCADRGHDPELGRTLARTFADERDQTDVVPTPGAEETLDSLAGRYPLGVVTNGPRDAQLAKLDGLGRREAFDVVVCAGDDTPAKPAPAPFERACATVGVDPDSALFVGDSPETDVVGANAVGLVSVLVGERDATDPSGVAAPDHRLSSLADLPTLLSARYGH</sequence>
<dbReference type="Gene3D" id="1.20.120.710">
    <property type="entry name" value="Haloacid dehalogenase hydrolase-like domain"/>
    <property type="match status" value="1"/>
</dbReference>
<dbReference type="InterPro" id="IPR023214">
    <property type="entry name" value="HAD_sf"/>
</dbReference>
<keyword evidence="6" id="KW-1185">Reference proteome</keyword>
<dbReference type="Pfam" id="PF00702">
    <property type="entry name" value="Hydrolase"/>
    <property type="match status" value="1"/>
</dbReference>
<dbReference type="InterPro" id="IPR036412">
    <property type="entry name" value="HAD-like_sf"/>
</dbReference>
<dbReference type="PANTHER" id="PTHR46470:SF4">
    <property type="entry name" value="5-AMINO-6-(5-PHOSPHO-D-RIBITYLAMINO)URACIL PHOSPHATASE YIGB"/>
    <property type="match status" value="1"/>
</dbReference>
<dbReference type="PANTHER" id="PTHR46470">
    <property type="entry name" value="N-ACYLNEURAMINATE-9-PHOSPHATASE"/>
    <property type="match status" value="1"/>
</dbReference>
<dbReference type="GO" id="GO:0044281">
    <property type="term" value="P:small molecule metabolic process"/>
    <property type="evidence" value="ECO:0007669"/>
    <property type="project" value="UniProtKB-ARBA"/>
</dbReference>
<keyword evidence="3 5" id="KW-0378">Hydrolase</keyword>
<comment type="cofactor">
    <cofactor evidence="1">
        <name>Mg(2+)</name>
        <dbReference type="ChEBI" id="CHEBI:18420"/>
    </cofactor>
</comment>